<sequence length="144" mass="15777">MIKESAVVIDYQPGVATVKCQSQSACGSCTAKSVCGTSALSELTGEPGEHIFILETITPLKIGQTIEIGLEERSLLFSALLLYFLPLLTILVTAFIGEKLFQHELINAIFIFFCTAISFVAVRYYAKNVQKKSAFKPILLRILA</sequence>
<evidence type="ECO:0000313" key="2">
    <source>
        <dbReference type="EMBL" id="TCK66537.1"/>
    </source>
</evidence>
<accession>A0A4R1KPT7</accession>
<dbReference type="InterPro" id="IPR026268">
    <property type="entry name" value="RseC"/>
</dbReference>
<keyword evidence="1" id="KW-0812">Transmembrane</keyword>
<evidence type="ECO:0000313" key="3">
    <source>
        <dbReference type="Proteomes" id="UP000295496"/>
    </source>
</evidence>
<keyword evidence="3" id="KW-1185">Reference proteome</keyword>
<reference evidence="2 3" key="1">
    <citation type="submission" date="2019-03" db="EMBL/GenBank/DDBJ databases">
        <title>Genomic Encyclopedia of Type Strains, Phase IV (KMG-IV): sequencing the most valuable type-strain genomes for metagenomic binning, comparative biology and taxonomic classification.</title>
        <authorList>
            <person name="Goeker M."/>
        </authorList>
    </citation>
    <scope>NUCLEOTIDE SEQUENCE [LARGE SCALE GENOMIC DNA]</scope>
    <source>
        <strain evidence="2 3">DSM 10053</strain>
    </source>
</reference>
<feature type="transmembrane region" description="Helical" evidence="1">
    <location>
        <begin position="108"/>
        <end position="126"/>
    </location>
</feature>
<keyword evidence="1" id="KW-0472">Membrane</keyword>
<dbReference type="Pfam" id="PF04246">
    <property type="entry name" value="RseC_MucC"/>
    <property type="match status" value="1"/>
</dbReference>
<dbReference type="PIRSF" id="PIRSF004923">
    <property type="entry name" value="RseC"/>
    <property type="match status" value="1"/>
</dbReference>
<dbReference type="Proteomes" id="UP000295496">
    <property type="component" value="Unassembled WGS sequence"/>
</dbReference>
<proteinExistence type="predicted"/>
<keyword evidence="1" id="KW-1133">Transmembrane helix</keyword>
<comment type="caution">
    <text evidence="2">The sequence shown here is derived from an EMBL/GenBank/DDBJ whole genome shotgun (WGS) entry which is preliminary data.</text>
</comment>
<dbReference type="AlphaFoldDB" id="A0A4R1KPT7"/>
<dbReference type="RefSeq" id="WP_132302827.1">
    <property type="nucleotide sequence ID" value="NZ_CP170642.1"/>
</dbReference>
<dbReference type="EMBL" id="SMGJ01000010">
    <property type="protein sequence ID" value="TCK66537.1"/>
    <property type="molecule type" value="Genomic_DNA"/>
</dbReference>
<organism evidence="2 3">
    <name type="scientific">Lonepinella koalarum</name>
    <dbReference type="NCBI Taxonomy" id="53417"/>
    <lineage>
        <taxon>Bacteria</taxon>
        <taxon>Pseudomonadati</taxon>
        <taxon>Pseudomonadota</taxon>
        <taxon>Gammaproteobacteria</taxon>
        <taxon>Pasteurellales</taxon>
        <taxon>Pasteurellaceae</taxon>
        <taxon>Lonepinella</taxon>
    </lineage>
</organism>
<gene>
    <name evidence="2" type="ORF">EV692_2270</name>
</gene>
<evidence type="ECO:0000256" key="1">
    <source>
        <dbReference type="SAM" id="Phobius"/>
    </source>
</evidence>
<dbReference type="PANTHER" id="PTHR35867">
    <property type="entry name" value="PROTEIN RSEC"/>
    <property type="match status" value="1"/>
</dbReference>
<dbReference type="InterPro" id="IPR007359">
    <property type="entry name" value="SigmaE_reg_RseC_MucC"/>
</dbReference>
<name>A0A4R1KPT7_9PAST</name>
<feature type="transmembrane region" description="Helical" evidence="1">
    <location>
        <begin position="75"/>
        <end position="96"/>
    </location>
</feature>
<protein>
    <submittedName>
        <fullName evidence="2">RseC/MucC-like positive regulator of sigma(E)</fullName>
    </submittedName>
</protein>
<dbReference type="PANTHER" id="PTHR35867:SF1">
    <property type="entry name" value="PROTEIN RSEC"/>
    <property type="match status" value="1"/>
</dbReference>